<name>A0A288WIW1_9BBAC</name>
<organism evidence="1">
    <name type="scientific">Erinnyis ello granulovirus</name>
    <dbReference type="NCBI Taxonomy" id="307444"/>
    <lineage>
        <taxon>Viruses</taxon>
        <taxon>Viruses incertae sedis</taxon>
        <taxon>Naldaviricetes</taxon>
        <taxon>Lefavirales</taxon>
        <taxon>Baculoviridae</taxon>
        <taxon>Betabaculovirus</taxon>
        <taxon>Betabaculovirus erellonis</taxon>
    </lineage>
</organism>
<reference evidence="1" key="1">
    <citation type="submission" date="2016-09" db="EMBL/GenBank/DDBJ databases">
        <title>Genome-wide Diversity of Wild Populations of Erinnyis ello granulovirus (ErelGV).</title>
        <authorList>
            <person name="Brito A.F."/>
            <person name="Melo F.L."/>
            <person name="Ardisson-Araujo D.M.P."/>
            <person name="Sihler W."/>
            <person name="Souza M.L."/>
            <person name="Ribeiro B.M."/>
        </authorList>
    </citation>
    <scope>NUCLEOTIDE SEQUENCE</scope>
    <source>
        <strain evidence="1">ErelGV-PA</strain>
    </source>
</reference>
<protein>
    <submittedName>
        <fullName evidence="1">Uncharacterized protein</fullName>
    </submittedName>
</protein>
<sequence length="74" mass="8716">MYASISGYLVSRSKYKCMNANGRFSSPVPFMMLRHSTLTQSNVHYFKLNIRKKRGLYVQQMKPNLLSEFLVFNF</sequence>
<evidence type="ECO:0000313" key="1">
    <source>
        <dbReference type="EMBL" id="ARX72004.1"/>
    </source>
</evidence>
<proteinExistence type="predicted"/>
<gene>
    <name evidence="1" type="ORF">EREL_015</name>
</gene>
<accession>A0A288WIW1</accession>
<dbReference type="EMBL" id="KX859084">
    <property type="protein sequence ID" value="ARX72004.1"/>
    <property type="molecule type" value="Genomic_DNA"/>
</dbReference>